<dbReference type="Proteomes" id="UP000578819">
    <property type="component" value="Unassembled WGS sequence"/>
</dbReference>
<keyword evidence="2" id="KW-0732">Signal</keyword>
<evidence type="ECO:0000256" key="2">
    <source>
        <dbReference type="SAM" id="SignalP"/>
    </source>
</evidence>
<feature type="chain" id="PRO_5030535394" description="SPFH domain / Band 7 family protein" evidence="2">
    <location>
        <begin position="30"/>
        <end position="319"/>
    </location>
</feature>
<sequence length="319" mass="34394">MSTRRSRPARALAGLLALAAAASTLSACATRSDPDQIILYYKSGAGDNREFVECIEPGGSGSYPIDDVTYPLPTSLRTWNIRPDGGDTDQPIRSSSKPGPDGQPGPDVIVHATAEFYLNTNCDGGKNSPIVQFWEKTGRRYEVATDGEFSTENWRKMLLNTLVPAEEKAIREATRTHSADDLDANTNGIWKQIEDQLGQSFLDELRTKTGGDYFCGPTFDRTNGSCPPIRISITDIGFADPKIAEARAAVFAARQQAAADLIRAEAKVREAQLLAQANKTPGYLELEKAKLQLQAAQACAANPNCTLIVGGADVNVSTK</sequence>
<dbReference type="RefSeq" id="WP_184536254.1">
    <property type="nucleotide sequence ID" value="NZ_JACHJW010000001.1"/>
</dbReference>
<feature type="signal peptide" evidence="2">
    <location>
        <begin position="1"/>
        <end position="29"/>
    </location>
</feature>
<gene>
    <name evidence="3" type="ORF">FHR38_004216</name>
</gene>
<evidence type="ECO:0000256" key="1">
    <source>
        <dbReference type="SAM" id="MobiDB-lite"/>
    </source>
</evidence>
<dbReference type="EMBL" id="JACHJW010000001">
    <property type="protein sequence ID" value="MBB4960483.1"/>
    <property type="molecule type" value="Genomic_DNA"/>
</dbReference>
<evidence type="ECO:0008006" key="5">
    <source>
        <dbReference type="Google" id="ProtNLM"/>
    </source>
</evidence>
<comment type="caution">
    <text evidence="3">The sequence shown here is derived from an EMBL/GenBank/DDBJ whole genome shotgun (WGS) entry which is preliminary data.</text>
</comment>
<dbReference type="PROSITE" id="PS51257">
    <property type="entry name" value="PROKAR_LIPOPROTEIN"/>
    <property type="match status" value="1"/>
</dbReference>
<dbReference type="AlphaFoldDB" id="A0A7W7WRN9"/>
<organism evidence="3 4">
    <name type="scientific">Micromonospora polyrhachis</name>
    <dbReference type="NCBI Taxonomy" id="1282883"/>
    <lineage>
        <taxon>Bacteria</taxon>
        <taxon>Bacillati</taxon>
        <taxon>Actinomycetota</taxon>
        <taxon>Actinomycetes</taxon>
        <taxon>Micromonosporales</taxon>
        <taxon>Micromonosporaceae</taxon>
        <taxon>Micromonospora</taxon>
    </lineage>
</organism>
<evidence type="ECO:0000313" key="3">
    <source>
        <dbReference type="EMBL" id="MBB4960483.1"/>
    </source>
</evidence>
<reference evidence="3 4" key="1">
    <citation type="submission" date="2020-08" db="EMBL/GenBank/DDBJ databases">
        <title>Sequencing the genomes of 1000 actinobacteria strains.</title>
        <authorList>
            <person name="Klenk H.-P."/>
        </authorList>
    </citation>
    <scope>NUCLEOTIDE SEQUENCE [LARGE SCALE GENOMIC DNA]</scope>
    <source>
        <strain evidence="3 4">DSM 45886</strain>
    </source>
</reference>
<name>A0A7W7WRN9_9ACTN</name>
<keyword evidence="4" id="KW-1185">Reference proteome</keyword>
<feature type="region of interest" description="Disordered" evidence="1">
    <location>
        <begin position="79"/>
        <end position="107"/>
    </location>
</feature>
<evidence type="ECO:0000313" key="4">
    <source>
        <dbReference type="Proteomes" id="UP000578819"/>
    </source>
</evidence>
<proteinExistence type="predicted"/>
<accession>A0A7W7WRN9</accession>
<protein>
    <recommendedName>
        <fullName evidence="5">SPFH domain / Band 7 family protein</fullName>
    </recommendedName>
</protein>